<feature type="transmembrane region" description="Helical" evidence="10">
    <location>
        <begin position="232"/>
        <end position="255"/>
    </location>
</feature>
<dbReference type="Pfam" id="PF01040">
    <property type="entry name" value="UbiA"/>
    <property type="match status" value="1"/>
</dbReference>
<evidence type="ECO:0000256" key="3">
    <source>
        <dbReference type="ARBA" id="ARBA00005985"/>
    </source>
</evidence>
<dbReference type="CDD" id="cd13959">
    <property type="entry name" value="PT_UbiA_COQ2"/>
    <property type="match status" value="1"/>
</dbReference>
<proteinExistence type="inferred from homology"/>
<feature type="transmembrane region" description="Helical" evidence="10">
    <location>
        <begin position="118"/>
        <end position="151"/>
    </location>
</feature>
<feature type="transmembrane region" description="Helical" evidence="10">
    <location>
        <begin position="163"/>
        <end position="185"/>
    </location>
</feature>
<comment type="subcellular location">
    <subcellularLocation>
        <location evidence="2">Membrane</location>
        <topology evidence="2">Multi-pass membrane protein</topology>
    </subcellularLocation>
</comment>
<gene>
    <name evidence="11" type="ORF">SPIRO4BDMA_40154</name>
</gene>
<evidence type="ECO:0000256" key="9">
    <source>
        <dbReference type="SAM" id="MobiDB-lite"/>
    </source>
</evidence>
<dbReference type="InterPro" id="IPR044878">
    <property type="entry name" value="UbiA_sf"/>
</dbReference>
<name>A0A3P3XMX0_9SPIR</name>
<keyword evidence="5 11" id="KW-0808">Transferase</keyword>
<keyword evidence="4" id="KW-1003">Cell membrane</keyword>
<dbReference type="GO" id="GO:0006744">
    <property type="term" value="P:ubiquinone biosynthetic process"/>
    <property type="evidence" value="ECO:0007669"/>
    <property type="project" value="TreeGrafter"/>
</dbReference>
<dbReference type="NCBIfam" id="TIGR01475">
    <property type="entry name" value="ubiA_other"/>
    <property type="match status" value="1"/>
</dbReference>
<evidence type="ECO:0000256" key="1">
    <source>
        <dbReference type="ARBA" id="ARBA00001946"/>
    </source>
</evidence>
<evidence type="ECO:0000256" key="8">
    <source>
        <dbReference type="ARBA" id="ARBA00023136"/>
    </source>
</evidence>
<dbReference type="AlphaFoldDB" id="A0A3P3XMX0"/>
<dbReference type="GO" id="GO:0005886">
    <property type="term" value="C:plasma membrane"/>
    <property type="evidence" value="ECO:0007669"/>
    <property type="project" value="TreeGrafter"/>
</dbReference>
<dbReference type="PANTHER" id="PTHR11048">
    <property type="entry name" value="PRENYLTRANSFERASES"/>
    <property type="match status" value="1"/>
</dbReference>
<dbReference type="Gene3D" id="1.10.357.140">
    <property type="entry name" value="UbiA prenyltransferase"/>
    <property type="match status" value="1"/>
</dbReference>
<evidence type="ECO:0000256" key="7">
    <source>
        <dbReference type="ARBA" id="ARBA00022989"/>
    </source>
</evidence>
<evidence type="ECO:0000256" key="6">
    <source>
        <dbReference type="ARBA" id="ARBA00022692"/>
    </source>
</evidence>
<comment type="similarity">
    <text evidence="3">Belongs to the UbiA prenyltransferase family.</text>
</comment>
<feature type="region of interest" description="Disordered" evidence="9">
    <location>
        <begin position="1"/>
        <end position="27"/>
    </location>
</feature>
<evidence type="ECO:0000256" key="5">
    <source>
        <dbReference type="ARBA" id="ARBA00022679"/>
    </source>
</evidence>
<dbReference type="FunFam" id="1.10.357.140:FF:000008">
    <property type="entry name" value="4-hydroxybenzoate octaprenyltransferase"/>
    <property type="match status" value="1"/>
</dbReference>
<dbReference type="PANTHER" id="PTHR11048:SF28">
    <property type="entry name" value="4-HYDROXYBENZOATE POLYPRENYLTRANSFERASE, MITOCHONDRIAL"/>
    <property type="match status" value="1"/>
</dbReference>
<evidence type="ECO:0000256" key="4">
    <source>
        <dbReference type="ARBA" id="ARBA00022475"/>
    </source>
</evidence>
<dbReference type="GO" id="GO:0016765">
    <property type="term" value="F:transferase activity, transferring alkyl or aryl (other than methyl) groups"/>
    <property type="evidence" value="ECO:0007669"/>
    <property type="project" value="InterPro"/>
</dbReference>
<organism evidence="11">
    <name type="scientific">uncultured spirochete</name>
    <dbReference type="NCBI Taxonomy" id="156406"/>
    <lineage>
        <taxon>Bacteria</taxon>
        <taxon>Pseudomonadati</taxon>
        <taxon>Spirochaetota</taxon>
        <taxon>Spirochaetia</taxon>
        <taxon>Spirochaetales</taxon>
        <taxon>environmental samples</taxon>
    </lineage>
</organism>
<dbReference type="InterPro" id="IPR039653">
    <property type="entry name" value="Prenyltransferase"/>
</dbReference>
<dbReference type="InterPro" id="IPR006371">
    <property type="entry name" value="Polyprenyltransferase_UbiA-li"/>
</dbReference>
<keyword evidence="7 10" id="KW-1133">Transmembrane helix</keyword>
<protein>
    <submittedName>
        <fullName evidence="11">Putative 4-hydroxybenzoate polyprenyltransferase</fullName>
    </submittedName>
</protein>
<evidence type="ECO:0000256" key="10">
    <source>
        <dbReference type="SAM" id="Phobius"/>
    </source>
</evidence>
<accession>A0A3P3XMX0</accession>
<evidence type="ECO:0000313" key="11">
    <source>
        <dbReference type="EMBL" id="SLM17585.1"/>
    </source>
</evidence>
<keyword evidence="6 10" id="KW-0812">Transmembrane</keyword>
<reference evidence="11" key="1">
    <citation type="submission" date="2017-02" db="EMBL/GenBank/DDBJ databases">
        <authorList>
            <person name="Regsiter A."/>
            <person name="William W."/>
        </authorList>
    </citation>
    <scope>NUCLEOTIDE SEQUENCE</scope>
    <source>
        <strain evidence="11">BdmA 4</strain>
    </source>
</reference>
<feature type="transmembrane region" description="Helical" evidence="10">
    <location>
        <begin position="42"/>
        <end position="60"/>
    </location>
</feature>
<feature type="transmembrane region" description="Helical" evidence="10">
    <location>
        <begin position="292"/>
        <end position="314"/>
    </location>
</feature>
<feature type="transmembrane region" description="Helical" evidence="10">
    <location>
        <begin position="261"/>
        <end position="280"/>
    </location>
</feature>
<keyword evidence="8 10" id="KW-0472">Membrane</keyword>
<feature type="transmembrane region" description="Helical" evidence="10">
    <location>
        <begin position="191"/>
        <end position="211"/>
    </location>
</feature>
<evidence type="ECO:0000256" key="2">
    <source>
        <dbReference type="ARBA" id="ARBA00004141"/>
    </source>
</evidence>
<dbReference type="Gene3D" id="1.20.120.1780">
    <property type="entry name" value="UbiA prenyltransferase"/>
    <property type="match status" value="1"/>
</dbReference>
<feature type="compositionally biased region" description="Basic residues" evidence="9">
    <location>
        <begin position="17"/>
        <end position="26"/>
    </location>
</feature>
<dbReference type="InterPro" id="IPR000537">
    <property type="entry name" value="UbiA_prenyltransferase"/>
</dbReference>
<comment type="cofactor">
    <cofactor evidence="1">
        <name>Mg(2+)</name>
        <dbReference type="ChEBI" id="CHEBI:18420"/>
    </cofactor>
</comment>
<sequence>MASAAPESDSRQDLKAGTHRKPSPGKHVRDLFRRLGTIGDSVMISHTLFSLPFVISAILLETNGHPPFWKLFWIVVAAFGARNAANALNRIIDKDIDAKNPRTAGRHLPSGRLSPRDLWLFTVAMLVLLVLGAAMLNPLCVMLLPVAGLLLFGYSYTKRFTWLSHYWLGIACSAATMGAFLGISGTFQLRYFPLTAGVALWVAGFDIIYALQDIEFDRKEHLHSVPARFGETGGRIFAALSHAGAFLGFISIYYFWETPDIFTGIALALCFLLLVAEHLISARKSESRIKLAAYTLNQIIPIIYLCGVALDIYVR</sequence>
<dbReference type="EMBL" id="FWDO01000004">
    <property type="protein sequence ID" value="SLM17585.1"/>
    <property type="molecule type" value="Genomic_DNA"/>
</dbReference>